<dbReference type="SUPFAM" id="SSF50978">
    <property type="entry name" value="WD40 repeat-like"/>
    <property type="match status" value="1"/>
</dbReference>
<dbReference type="OrthoDB" id="190105at2759"/>
<reference evidence="6 7" key="1">
    <citation type="submission" date="2020-06" db="EMBL/GenBank/DDBJ databases">
        <authorList>
            <person name="Li R."/>
            <person name="Bekaert M."/>
        </authorList>
    </citation>
    <scope>NUCLEOTIDE SEQUENCE [LARGE SCALE GENOMIC DNA]</scope>
    <source>
        <strain evidence="7">wild</strain>
    </source>
</reference>
<dbReference type="EMBL" id="CACVKT020007990">
    <property type="protein sequence ID" value="CAC5412146.1"/>
    <property type="molecule type" value="Genomic_DNA"/>
</dbReference>
<keyword evidence="1 3" id="KW-0853">WD repeat</keyword>
<feature type="repeat" description="WD" evidence="3">
    <location>
        <begin position="933"/>
        <end position="962"/>
    </location>
</feature>
<dbReference type="InterPro" id="IPR020472">
    <property type="entry name" value="WD40_PAC1"/>
</dbReference>
<evidence type="ECO:0000256" key="4">
    <source>
        <dbReference type="SAM" id="MobiDB-lite"/>
    </source>
</evidence>
<dbReference type="Proteomes" id="UP000507470">
    <property type="component" value="Unassembled WGS sequence"/>
</dbReference>
<dbReference type="Gene3D" id="1.20.1280.50">
    <property type="match status" value="1"/>
</dbReference>
<dbReference type="Pfam" id="PF12937">
    <property type="entry name" value="F-box-like"/>
    <property type="match status" value="1"/>
</dbReference>
<dbReference type="PANTHER" id="PTHR22847:SF745">
    <property type="entry name" value="F-BOX_WD REPEAT-CONTAINING PROTEIN 7"/>
    <property type="match status" value="1"/>
</dbReference>
<dbReference type="SMART" id="SM00320">
    <property type="entry name" value="WD40"/>
    <property type="match status" value="7"/>
</dbReference>
<dbReference type="InterPro" id="IPR001680">
    <property type="entry name" value="WD40_rpt"/>
</dbReference>
<sequence length="1134" mass="131655">MLFKKVYKNAILYTHGLRYGNFEGVVYLPPTTKYKKRGEQNFSKLNNQQIYKKICDWFEVWRSWQQQHLLCGIIDRCSITQLDILATTLEPVRHRDYAAAYKHRYPSTPFKVLKQRQESRYYKLTFEEPVKQPPKSNLISETPGQLFEFDVTGDGRIDLLEDIVSSTDSPDSRQLEKQDTFDRLCEVRANINPFEKYVTDLTESIIQQAVSHAAVLHKYGTATKYKGGEPVYHTPRQGVVSQVSFASTDIESTDVEGDEGKVNITSLRDITNQSLARETNISHLRDTNISMRETDTTLRGLAKSQQYSRIRVLSPTIIETSNKVFREKSYSSVHSDMSKSLEHFSSRNTSQVRQHLFGSNAASTPDFFTADTETVHKLGPMQRQIRFGTVQKPRGVDDLPVTLQKSYKNVKWWTGAPKKGKIFLKAQKVDLMSNFKDQLKQIWTWQGQWEGYEKINLLKEVLKLCGDEVLSQLTTHIQQRIRDTRDVNRLSDKLLLYIFSFLTPHEIFRASQVCRRWRFLCDTDDLWMIKCHELGVKEGIDNMDDIVMKSNQNKMGIDWKLAYMELQRITRMMKWDAKQRDSRFAKELLYYELRAAEEAERLRKQKEEEELLRKLALLRKTSMARLSTSVLDFQDLLEKYCKLFHLSPLAELEVKRGTLSRLQKHEEKRQLREITAAAAKVELASKTQVQEKEDDVSSEVSSEDLEEYMDSVFQVVKREKTRSSSYWKKLRPLINQARLQDIERTHQQVKARKALKERERKEREKESKKKSKATEKTFAPEQIRTVDTEKKTDETAFDIRTDLIQARDILGKSMPSMKLEWRQMEDTDDKTPRPFEMPRYMGIVKSVKRVRRLQGHLNSILCVHFDKKRLISAGLDRTVRLWDIRSGKSIHKFYGHKGGIRCLQFEGNTLLTGSWDTTIIVWDLRTFEKRTVLAKHTDCVSCLYIGPEYIISGSYDKTVRVWFRQTLIQWKVIRGHSAAVNSVSCDGDYFVSGSSDMTLRLVNIQTSECLRIFSGCQDQILSVVMQGDLVISGDSGGHVYFWNKETGETEAAVQAHDGQIHKVCFHKGRFFTASSDSTVREWDLMSMTSVRVLQGHKGSVRDIKVTEDRFVTCSEDGTIRIWDLFDSRRPGIKL</sequence>
<name>A0A6J8DVR1_MYTCO</name>
<dbReference type="InterPro" id="IPR036047">
    <property type="entry name" value="F-box-like_dom_sf"/>
</dbReference>
<evidence type="ECO:0000256" key="3">
    <source>
        <dbReference type="PROSITE-ProRule" id="PRU00221"/>
    </source>
</evidence>
<feature type="repeat" description="WD" evidence="3">
    <location>
        <begin position="973"/>
        <end position="1012"/>
    </location>
</feature>
<feature type="compositionally biased region" description="Basic and acidic residues" evidence="4">
    <location>
        <begin position="754"/>
        <end position="775"/>
    </location>
</feature>
<protein>
    <recommendedName>
        <fullName evidence="5">F-box domain-containing protein</fullName>
    </recommendedName>
</protein>
<feature type="region of interest" description="Disordered" evidence="4">
    <location>
        <begin position="744"/>
        <end position="779"/>
    </location>
</feature>
<organism evidence="6 7">
    <name type="scientific">Mytilus coruscus</name>
    <name type="common">Sea mussel</name>
    <dbReference type="NCBI Taxonomy" id="42192"/>
    <lineage>
        <taxon>Eukaryota</taxon>
        <taxon>Metazoa</taxon>
        <taxon>Spiralia</taxon>
        <taxon>Lophotrochozoa</taxon>
        <taxon>Mollusca</taxon>
        <taxon>Bivalvia</taxon>
        <taxon>Autobranchia</taxon>
        <taxon>Pteriomorphia</taxon>
        <taxon>Mytilida</taxon>
        <taxon>Mytiloidea</taxon>
        <taxon>Mytilidae</taxon>
        <taxon>Mytilinae</taxon>
        <taxon>Mytilus</taxon>
    </lineage>
</organism>
<dbReference type="InterPro" id="IPR001810">
    <property type="entry name" value="F-box_dom"/>
</dbReference>
<dbReference type="Pfam" id="PF00400">
    <property type="entry name" value="WD40"/>
    <property type="match status" value="6"/>
</dbReference>
<dbReference type="InterPro" id="IPR019775">
    <property type="entry name" value="WD40_repeat_CS"/>
</dbReference>
<dbReference type="CDD" id="cd00200">
    <property type="entry name" value="WD40"/>
    <property type="match status" value="1"/>
</dbReference>
<gene>
    <name evidence="6" type="ORF">MCOR_45164</name>
</gene>
<feature type="repeat" description="WD" evidence="3">
    <location>
        <begin position="1053"/>
        <end position="1092"/>
    </location>
</feature>
<dbReference type="Gene3D" id="2.130.10.10">
    <property type="entry name" value="YVTN repeat-like/Quinoprotein amine dehydrogenase"/>
    <property type="match status" value="2"/>
</dbReference>
<proteinExistence type="predicted"/>
<evidence type="ECO:0000256" key="1">
    <source>
        <dbReference type="ARBA" id="ARBA00022574"/>
    </source>
</evidence>
<feature type="domain" description="F-box" evidence="5">
    <location>
        <begin position="484"/>
        <end position="530"/>
    </location>
</feature>
<dbReference type="PROSITE" id="PS50294">
    <property type="entry name" value="WD_REPEATS_REGION"/>
    <property type="match status" value="4"/>
</dbReference>
<dbReference type="PROSITE" id="PS50181">
    <property type="entry name" value="FBOX"/>
    <property type="match status" value="1"/>
</dbReference>
<dbReference type="PANTHER" id="PTHR22847">
    <property type="entry name" value="WD40 REPEAT PROTEIN"/>
    <property type="match status" value="1"/>
</dbReference>
<keyword evidence="7" id="KW-1185">Reference proteome</keyword>
<dbReference type="InterPro" id="IPR015943">
    <property type="entry name" value="WD40/YVTN_repeat-like_dom_sf"/>
</dbReference>
<dbReference type="SUPFAM" id="SSF81383">
    <property type="entry name" value="F-box domain"/>
    <property type="match status" value="1"/>
</dbReference>
<dbReference type="SMART" id="SM00256">
    <property type="entry name" value="FBOX"/>
    <property type="match status" value="1"/>
</dbReference>
<evidence type="ECO:0000313" key="6">
    <source>
        <dbReference type="EMBL" id="CAC5412146.1"/>
    </source>
</evidence>
<evidence type="ECO:0000259" key="5">
    <source>
        <dbReference type="PROSITE" id="PS50181"/>
    </source>
</evidence>
<evidence type="ECO:0000313" key="7">
    <source>
        <dbReference type="Proteomes" id="UP000507470"/>
    </source>
</evidence>
<keyword evidence="2" id="KW-0677">Repeat</keyword>
<feature type="repeat" description="WD" evidence="3">
    <location>
        <begin position="1093"/>
        <end position="1124"/>
    </location>
</feature>
<feature type="repeat" description="WD" evidence="3">
    <location>
        <begin position="853"/>
        <end position="892"/>
    </location>
</feature>
<evidence type="ECO:0000256" key="2">
    <source>
        <dbReference type="ARBA" id="ARBA00022737"/>
    </source>
</evidence>
<dbReference type="PROSITE" id="PS50082">
    <property type="entry name" value="WD_REPEATS_2"/>
    <property type="match status" value="6"/>
</dbReference>
<accession>A0A6J8DVR1</accession>
<dbReference type="AlphaFoldDB" id="A0A6J8DVR1"/>
<dbReference type="InterPro" id="IPR036322">
    <property type="entry name" value="WD40_repeat_dom_sf"/>
</dbReference>
<dbReference type="PROSITE" id="PS00678">
    <property type="entry name" value="WD_REPEATS_1"/>
    <property type="match status" value="2"/>
</dbReference>
<dbReference type="PRINTS" id="PR00320">
    <property type="entry name" value="GPROTEINBRPT"/>
</dbReference>
<feature type="repeat" description="WD" evidence="3">
    <location>
        <begin position="893"/>
        <end position="932"/>
    </location>
</feature>